<feature type="non-terminal residue" evidence="2">
    <location>
        <position position="288"/>
    </location>
</feature>
<dbReference type="Proteomes" id="UP000294933">
    <property type="component" value="Unassembled WGS sequence"/>
</dbReference>
<dbReference type="InterPro" id="IPR011992">
    <property type="entry name" value="EF-hand-dom_pair"/>
</dbReference>
<dbReference type="Gene3D" id="1.10.238.10">
    <property type="entry name" value="EF-hand"/>
    <property type="match status" value="1"/>
</dbReference>
<sequence length="288" mass="31219">AEHSRQDNDSLSGFIPQSTEPGGFVVEEDNASAGGFLVDDSSNAGGCIVDEGLDDVTSPPGYIPLSLIPTALQQLDLPPDDPEILEVFRNAASGWGATSSSSKGEQAVSREDWRSVCAVLLGADVDEAEALSQSDAYDVRGDDDDSDGGSEDEYMDEDDDMEGRESDDDYAPGPLKEKQISQSKGRRKRPRQSSPLTSASDDDHTPKVLTVRQKEECRRAFALFFPSVPDSDIDTQRIKIKDVATVAGVLKEKLTTEDIIEILEAFSSSKDKTVNLDDFGRMMVATKM</sequence>
<feature type="region of interest" description="Disordered" evidence="1">
    <location>
        <begin position="132"/>
        <end position="208"/>
    </location>
</feature>
<protein>
    <recommendedName>
        <fullName evidence="4">EF-hand domain-containing protein</fullName>
    </recommendedName>
</protein>
<dbReference type="AlphaFoldDB" id="A0A4Y7QC47"/>
<keyword evidence="3" id="KW-1185">Reference proteome</keyword>
<feature type="region of interest" description="Disordered" evidence="1">
    <location>
        <begin position="1"/>
        <end position="27"/>
    </location>
</feature>
<dbReference type="SUPFAM" id="SSF47473">
    <property type="entry name" value="EF-hand"/>
    <property type="match status" value="1"/>
</dbReference>
<feature type="non-terminal residue" evidence="2">
    <location>
        <position position="1"/>
    </location>
</feature>
<feature type="compositionally biased region" description="Acidic residues" evidence="1">
    <location>
        <begin position="141"/>
        <end position="170"/>
    </location>
</feature>
<accession>A0A4Y7QC47</accession>
<gene>
    <name evidence="2" type="ORF">BD410DRAFT_704579</name>
</gene>
<proteinExistence type="predicted"/>
<dbReference type="OrthoDB" id="2530165at2759"/>
<evidence type="ECO:0008006" key="4">
    <source>
        <dbReference type="Google" id="ProtNLM"/>
    </source>
</evidence>
<evidence type="ECO:0000313" key="2">
    <source>
        <dbReference type="EMBL" id="TDL24662.1"/>
    </source>
</evidence>
<evidence type="ECO:0000313" key="3">
    <source>
        <dbReference type="Proteomes" id="UP000294933"/>
    </source>
</evidence>
<dbReference type="EMBL" id="ML170166">
    <property type="protein sequence ID" value="TDL24662.1"/>
    <property type="molecule type" value="Genomic_DNA"/>
</dbReference>
<evidence type="ECO:0000256" key="1">
    <source>
        <dbReference type="SAM" id="MobiDB-lite"/>
    </source>
</evidence>
<dbReference type="VEuPathDB" id="FungiDB:BD410DRAFT_704579"/>
<name>A0A4Y7QC47_9AGAM</name>
<feature type="compositionally biased region" description="Polar residues" evidence="1">
    <location>
        <begin position="9"/>
        <end position="20"/>
    </location>
</feature>
<reference evidence="2 3" key="1">
    <citation type="submission" date="2018-06" db="EMBL/GenBank/DDBJ databases">
        <title>A transcriptomic atlas of mushroom development highlights an independent origin of complex multicellularity.</title>
        <authorList>
            <consortium name="DOE Joint Genome Institute"/>
            <person name="Krizsan K."/>
            <person name="Almasi E."/>
            <person name="Merenyi Z."/>
            <person name="Sahu N."/>
            <person name="Viragh M."/>
            <person name="Koszo T."/>
            <person name="Mondo S."/>
            <person name="Kiss B."/>
            <person name="Balint B."/>
            <person name="Kues U."/>
            <person name="Barry K."/>
            <person name="Hegedus J.C."/>
            <person name="Henrissat B."/>
            <person name="Johnson J."/>
            <person name="Lipzen A."/>
            <person name="Ohm R."/>
            <person name="Nagy I."/>
            <person name="Pangilinan J."/>
            <person name="Yan J."/>
            <person name="Xiong Y."/>
            <person name="Grigoriev I.V."/>
            <person name="Hibbett D.S."/>
            <person name="Nagy L.G."/>
        </authorList>
    </citation>
    <scope>NUCLEOTIDE SEQUENCE [LARGE SCALE GENOMIC DNA]</scope>
    <source>
        <strain evidence="2 3">SZMC22713</strain>
    </source>
</reference>
<organism evidence="2 3">
    <name type="scientific">Rickenella mellea</name>
    <dbReference type="NCBI Taxonomy" id="50990"/>
    <lineage>
        <taxon>Eukaryota</taxon>
        <taxon>Fungi</taxon>
        <taxon>Dikarya</taxon>
        <taxon>Basidiomycota</taxon>
        <taxon>Agaricomycotina</taxon>
        <taxon>Agaricomycetes</taxon>
        <taxon>Hymenochaetales</taxon>
        <taxon>Rickenellaceae</taxon>
        <taxon>Rickenella</taxon>
    </lineage>
</organism>